<comment type="caution">
    <text evidence="6">The sequence shown here is derived from an EMBL/GenBank/DDBJ whole genome shotgun (WGS) entry which is preliminary data.</text>
</comment>
<keyword evidence="3" id="KW-0645">Protease</keyword>
<dbReference type="EMBL" id="JBJDQH010000022">
    <property type="protein sequence ID" value="MFK4272032.1"/>
    <property type="molecule type" value="Genomic_DNA"/>
</dbReference>
<organism evidence="6 7">
    <name type="scientific">Streptomyces milbemycinicus</name>
    <dbReference type="NCBI Taxonomy" id="476552"/>
    <lineage>
        <taxon>Bacteria</taxon>
        <taxon>Bacillati</taxon>
        <taxon>Actinomycetota</taxon>
        <taxon>Actinomycetes</taxon>
        <taxon>Kitasatosporales</taxon>
        <taxon>Streptomycetaceae</taxon>
        <taxon>Streptomyces</taxon>
    </lineage>
</organism>
<dbReference type="PANTHER" id="PTHR24276">
    <property type="entry name" value="POLYSERASE-RELATED"/>
    <property type="match status" value="1"/>
</dbReference>
<name>A0ABW8M1H7_9ACTN</name>
<feature type="chain" id="PRO_5046717004" evidence="4">
    <location>
        <begin position="33"/>
        <end position="302"/>
    </location>
</feature>
<dbReference type="SMART" id="SM00020">
    <property type="entry name" value="Tryp_SPc"/>
    <property type="match status" value="1"/>
</dbReference>
<feature type="domain" description="Peptidase S1" evidence="5">
    <location>
        <begin position="36"/>
        <end position="301"/>
    </location>
</feature>
<dbReference type="InterPro" id="IPR043504">
    <property type="entry name" value="Peptidase_S1_PA_chymotrypsin"/>
</dbReference>
<dbReference type="InterPro" id="IPR009003">
    <property type="entry name" value="Peptidase_S1_PA"/>
</dbReference>
<keyword evidence="7" id="KW-1185">Reference proteome</keyword>
<dbReference type="Proteomes" id="UP001620295">
    <property type="component" value="Unassembled WGS sequence"/>
</dbReference>
<dbReference type="InterPro" id="IPR050430">
    <property type="entry name" value="Peptidase_S1"/>
</dbReference>
<dbReference type="Gene3D" id="2.40.10.10">
    <property type="entry name" value="Trypsin-like serine proteases"/>
    <property type="match status" value="1"/>
</dbReference>
<dbReference type="CDD" id="cd00190">
    <property type="entry name" value="Tryp_SPc"/>
    <property type="match status" value="1"/>
</dbReference>
<dbReference type="InterPro" id="IPR001254">
    <property type="entry name" value="Trypsin_dom"/>
</dbReference>
<evidence type="ECO:0000259" key="5">
    <source>
        <dbReference type="PROSITE" id="PS50240"/>
    </source>
</evidence>
<evidence type="ECO:0000313" key="6">
    <source>
        <dbReference type="EMBL" id="MFK4272032.1"/>
    </source>
</evidence>
<evidence type="ECO:0000313" key="7">
    <source>
        <dbReference type="Proteomes" id="UP001620295"/>
    </source>
</evidence>
<keyword evidence="3" id="KW-0378">Hydrolase</keyword>
<dbReference type="PRINTS" id="PR00722">
    <property type="entry name" value="CHYMOTRYPSIN"/>
</dbReference>
<accession>A0ABW8M1H7</accession>
<dbReference type="PROSITE" id="PS50240">
    <property type="entry name" value="TRYPSIN_DOM"/>
    <property type="match status" value="1"/>
</dbReference>
<dbReference type="InterPro" id="IPR001314">
    <property type="entry name" value="Peptidase_S1A"/>
</dbReference>
<dbReference type="InterPro" id="IPR018114">
    <property type="entry name" value="TRYPSIN_HIS"/>
</dbReference>
<dbReference type="InterPro" id="IPR033116">
    <property type="entry name" value="TRYPSIN_SER"/>
</dbReference>
<reference evidence="6 7" key="1">
    <citation type="submission" date="2024-11" db="EMBL/GenBank/DDBJ databases">
        <title>The Natural Products Discovery Center: Release of the First 8490 Sequenced Strains for Exploring Actinobacteria Biosynthetic Diversity.</title>
        <authorList>
            <person name="Kalkreuter E."/>
            <person name="Kautsar S.A."/>
            <person name="Yang D."/>
            <person name="Bader C.D."/>
            <person name="Teijaro C.N."/>
            <person name="Fluegel L."/>
            <person name="Davis C.M."/>
            <person name="Simpson J.R."/>
            <person name="Lauterbach L."/>
            <person name="Steele A.D."/>
            <person name="Gui C."/>
            <person name="Meng S."/>
            <person name="Li G."/>
            <person name="Viehrig K."/>
            <person name="Ye F."/>
            <person name="Su P."/>
            <person name="Kiefer A.F."/>
            <person name="Nichols A."/>
            <person name="Cepeda A.J."/>
            <person name="Yan W."/>
            <person name="Fan B."/>
            <person name="Jiang Y."/>
            <person name="Adhikari A."/>
            <person name="Zheng C.-J."/>
            <person name="Schuster L."/>
            <person name="Cowan T.M."/>
            <person name="Smanski M.J."/>
            <person name="Chevrette M.G."/>
            <person name="De Carvalho L.P.S."/>
            <person name="Shen B."/>
        </authorList>
    </citation>
    <scope>NUCLEOTIDE SEQUENCE [LARGE SCALE GENOMIC DNA]</scope>
    <source>
        <strain evidence="6 7">NPDC020863</strain>
    </source>
</reference>
<keyword evidence="4" id="KW-0732">Signal</keyword>
<evidence type="ECO:0000256" key="1">
    <source>
        <dbReference type="ARBA" id="ARBA00007664"/>
    </source>
</evidence>
<dbReference type="PANTHER" id="PTHR24276:SF98">
    <property type="entry name" value="FI18310P1-RELATED"/>
    <property type="match status" value="1"/>
</dbReference>
<keyword evidence="3" id="KW-0720">Serine protease</keyword>
<sequence length="302" mass="31159">MRRSLSALFAPLAAPLVTALAMLAILPPPATADRTVVGGHPAHTELAPWAVALASRERFGGARSGQFCGGVVVGPTTVLTAAHCLSREVLGVDWWEVGDLRVIIGRDDLRGSGGVEMAPLRVWVNPAYEQVGRSGDVAVLTLAQPLPRIYGIAMAADGDLAYQPGARAAVYGWGDTRGNGSYASTLRASRVRVLPDEACEEAYPGNAEGEYRSESMMCAGLPDGGRDACQGDSGGPLVARGKLVGLVSWGSGCAEAGRPGVYTRISSVLSLAAAAEADREAAAEVGQTTAAEADWATASNVE</sequence>
<evidence type="ECO:0000256" key="3">
    <source>
        <dbReference type="RuleBase" id="RU363034"/>
    </source>
</evidence>
<evidence type="ECO:0000256" key="2">
    <source>
        <dbReference type="ARBA" id="ARBA00023157"/>
    </source>
</evidence>
<comment type="similarity">
    <text evidence="1">Belongs to the peptidase S1 family.</text>
</comment>
<evidence type="ECO:0000256" key="4">
    <source>
        <dbReference type="SAM" id="SignalP"/>
    </source>
</evidence>
<dbReference type="SUPFAM" id="SSF50494">
    <property type="entry name" value="Trypsin-like serine proteases"/>
    <property type="match status" value="1"/>
</dbReference>
<dbReference type="RefSeq" id="WP_404748605.1">
    <property type="nucleotide sequence ID" value="NZ_JBJDQH010000022.1"/>
</dbReference>
<protein>
    <submittedName>
        <fullName evidence="6">S1 family peptidase</fullName>
    </submittedName>
</protein>
<dbReference type="PROSITE" id="PS00135">
    <property type="entry name" value="TRYPSIN_SER"/>
    <property type="match status" value="1"/>
</dbReference>
<dbReference type="PROSITE" id="PS00134">
    <property type="entry name" value="TRYPSIN_HIS"/>
    <property type="match status" value="1"/>
</dbReference>
<feature type="signal peptide" evidence="4">
    <location>
        <begin position="1"/>
        <end position="32"/>
    </location>
</feature>
<gene>
    <name evidence="6" type="ORF">ACI2L5_45140</name>
</gene>
<dbReference type="Pfam" id="PF00089">
    <property type="entry name" value="Trypsin"/>
    <property type="match status" value="1"/>
</dbReference>
<keyword evidence="2" id="KW-1015">Disulfide bond</keyword>
<proteinExistence type="inferred from homology"/>